<dbReference type="InterPro" id="IPR056778">
    <property type="entry name" value="UPF0261_C"/>
</dbReference>
<keyword evidence="4" id="KW-1185">Reference proteome</keyword>
<dbReference type="AlphaFoldDB" id="A0A7W7RMY2"/>
<dbReference type="PANTHER" id="PTHR31862:SF1">
    <property type="entry name" value="UPF0261 DOMAIN PROTEIN (AFU_ORTHOLOGUE AFUA_1G10120)"/>
    <property type="match status" value="1"/>
</dbReference>
<feature type="domain" description="UPF0261" evidence="2">
    <location>
        <begin position="189"/>
        <end position="408"/>
    </location>
</feature>
<dbReference type="RefSeq" id="WP_184584664.1">
    <property type="nucleotide sequence ID" value="NZ_JACHJT010000002.1"/>
</dbReference>
<dbReference type="Gene3D" id="3.40.50.12020">
    <property type="entry name" value="Uncharacterised protein family UPF0261, NN domain"/>
    <property type="match status" value="1"/>
</dbReference>
<evidence type="ECO:0000259" key="1">
    <source>
        <dbReference type="Pfam" id="PF06792"/>
    </source>
</evidence>
<dbReference type="NCBIfam" id="NF002674">
    <property type="entry name" value="PRK02399.1-2"/>
    <property type="match status" value="1"/>
</dbReference>
<gene>
    <name evidence="3" type="ORF">F4561_005820</name>
</gene>
<dbReference type="PANTHER" id="PTHR31862">
    <property type="entry name" value="UPF0261 DOMAIN PROTEIN (AFU_ORTHOLOGUE AFUA_1G10120)"/>
    <property type="match status" value="1"/>
</dbReference>
<organism evidence="3 4">
    <name type="scientific">Lipingzhangella halophila</name>
    <dbReference type="NCBI Taxonomy" id="1783352"/>
    <lineage>
        <taxon>Bacteria</taxon>
        <taxon>Bacillati</taxon>
        <taxon>Actinomycetota</taxon>
        <taxon>Actinomycetes</taxon>
        <taxon>Streptosporangiales</taxon>
        <taxon>Nocardiopsidaceae</taxon>
        <taxon>Lipingzhangella</taxon>
    </lineage>
</organism>
<dbReference type="PIRSF" id="PIRSF033271">
    <property type="entry name" value="UCP033271"/>
    <property type="match status" value="1"/>
</dbReference>
<evidence type="ECO:0000313" key="4">
    <source>
        <dbReference type="Proteomes" id="UP000523007"/>
    </source>
</evidence>
<dbReference type="InterPro" id="IPR008322">
    <property type="entry name" value="UPF0261"/>
</dbReference>
<protein>
    <submittedName>
        <fullName evidence="3">Uncharacterized protein (UPF0261 family)</fullName>
    </submittedName>
</protein>
<dbReference type="CDD" id="cd15488">
    <property type="entry name" value="Tm-1-like"/>
    <property type="match status" value="1"/>
</dbReference>
<dbReference type="InterPro" id="IPR051353">
    <property type="entry name" value="Tobamovirus_resist_UPF0261"/>
</dbReference>
<sequence length="422" mass="43456">MSGLVVLLATMDTKAAEVEYLRAELLGRGHPVRVVDVGLTPVDEDVDAPARVVAAMAGQELDGLRATARRDEAMAVMASGAREVLTGWHSAGELGGVLAVGGNQGTSIAAAAMRDLPFSVPKLIVSTVASGNVREYVGDSDVTLMFSVADLLGGANPVVAGVLRRAAAAMSGMVGAGAGADMAGARDGRPMVALTAFGNTHDAVTTAMSTLSDAGIGINSVPFHASGACGSAMERLIDDGLFHGVLDLTTHELLGELFPDDVYTPVRPGRLTAAGRAAIPQVVAPGGLEYFCFGGPDTIPPALRDRPVHHHNPNNTNVRASADELAAVAGTMAERLNASKGPVAVLVPTLGWSVVGSPGGVLHDPAANSAFTKTLRTRLAPHVVLRELDTTINDPVFATTAAETLLELLRDHTSVRFEHQAG</sequence>
<dbReference type="Gene3D" id="3.40.50.12030">
    <property type="entry name" value="Uncharacterised protein family UPF0261, NC domain"/>
    <property type="match status" value="1"/>
</dbReference>
<feature type="domain" description="UPF0261" evidence="1">
    <location>
        <begin position="5"/>
        <end position="175"/>
    </location>
</feature>
<dbReference type="Pfam" id="PF23189">
    <property type="entry name" value="UPF0261_C"/>
    <property type="match status" value="1"/>
</dbReference>
<dbReference type="Proteomes" id="UP000523007">
    <property type="component" value="Unassembled WGS sequence"/>
</dbReference>
<reference evidence="3 4" key="1">
    <citation type="submission" date="2020-08" db="EMBL/GenBank/DDBJ databases">
        <title>Sequencing the genomes of 1000 actinobacteria strains.</title>
        <authorList>
            <person name="Klenk H.-P."/>
        </authorList>
    </citation>
    <scope>NUCLEOTIDE SEQUENCE [LARGE SCALE GENOMIC DNA]</scope>
    <source>
        <strain evidence="3 4">DSM 102030</strain>
    </source>
</reference>
<evidence type="ECO:0000259" key="2">
    <source>
        <dbReference type="Pfam" id="PF23189"/>
    </source>
</evidence>
<comment type="caution">
    <text evidence="3">The sequence shown here is derived from an EMBL/GenBank/DDBJ whole genome shotgun (WGS) entry which is preliminary data.</text>
</comment>
<evidence type="ECO:0000313" key="3">
    <source>
        <dbReference type="EMBL" id="MBB4934926.1"/>
    </source>
</evidence>
<dbReference type="InterPro" id="IPR044122">
    <property type="entry name" value="UPF0261_N"/>
</dbReference>
<dbReference type="Pfam" id="PF06792">
    <property type="entry name" value="UPF0261"/>
    <property type="match status" value="1"/>
</dbReference>
<name>A0A7W7RMY2_9ACTN</name>
<dbReference type="EMBL" id="JACHJT010000002">
    <property type="protein sequence ID" value="MBB4934926.1"/>
    <property type="molecule type" value="Genomic_DNA"/>
</dbReference>
<accession>A0A7W7RMY2</accession>
<proteinExistence type="predicted"/>